<evidence type="ECO:0000313" key="5">
    <source>
        <dbReference type="Proteomes" id="UP000198939"/>
    </source>
</evidence>
<dbReference type="EMBL" id="FNXB01000004">
    <property type="protein sequence ID" value="SEH51423.1"/>
    <property type="molecule type" value="Genomic_DNA"/>
</dbReference>
<dbReference type="OrthoDB" id="8420421at2"/>
<reference evidence="3 5" key="2">
    <citation type="submission" date="2016-10" db="EMBL/GenBank/DDBJ databases">
        <authorList>
            <person name="Varghese N."/>
            <person name="Submissions S."/>
        </authorList>
    </citation>
    <scope>NUCLEOTIDE SEQUENCE [LARGE SCALE GENOMIC DNA]</scope>
    <source>
        <strain evidence="3 5">CGMCC 1.7071</strain>
    </source>
</reference>
<protein>
    <submittedName>
        <fullName evidence="2">Uncharacterized protein</fullName>
    </submittedName>
</protein>
<reference evidence="4" key="3">
    <citation type="submission" date="2016-10" db="EMBL/GenBank/DDBJ databases">
        <authorList>
            <person name="Wibberg D."/>
        </authorList>
    </citation>
    <scope>NUCLEOTIDE SEQUENCE [LARGE SCALE GENOMIC DNA]</scope>
</reference>
<proteinExistence type="predicted"/>
<organism evidence="2 4">
    <name type="scientific">Rhizobium tibeticum</name>
    <dbReference type="NCBI Taxonomy" id="501024"/>
    <lineage>
        <taxon>Bacteria</taxon>
        <taxon>Pseudomonadati</taxon>
        <taxon>Pseudomonadota</taxon>
        <taxon>Alphaproteobacteria</taxon>
        <taxon>Hyphomicrobiales</taxon>
        <taxon>Rhizobiaceae</taxon>
        <taxon>Rhizobium/Agrobacterium group</taxon>
        <taxon>Rhizobium</taxon>
    </lineage>
</organism>
<evidence type="ECO:0000313" key="2">
    <source>
        <dbReference type="EMBL" id="SEH51423.1"/>
    </source>
</evidence>
<evidence type="ECO:0000256" key="1">
    <source>
        <dbReference type="SAM" id="MobiDB-lite"/>
    </source>
</evidence>
<feature type="region of interest" description="Disordered" evidence="1">
    <location>
        <begin position="69"/>
        <end position="101"/>
    </location>
</feature>
<gene>
    <name evidence="2" type="ORF">RTCCBAU85039_0842</name>
    <name evidence="3" type="ORF">SAMN05216228_100221</name>
</gene>
<evidence type="ECO:0000313" key="4">
    <source>
        <dbReference type="Proteomes" id="UP000183063"/>
    </source>
</evidence>
<keyword evidence="5" id="KW-1185">Reference proteome</keyword>
<dbReference type="Proteomes" id="UP000198939">
    <property type="component" value="Unassembled WGS sequence"/>
</dbReference>
<evidence type="ECO:0000313" key="3">
    <source>
        <dbReference type="EMBL" id="SEN05421.1"/>
    </source>
</evidence>
<dbReference type="STRING" id="501024.RTCCBAU85039_0842"/>
<sequence>MKYTVTGRFAEFGVGQQLRLAAQQIDARRHALEIIDKAKGSVSAIALLYFKQGEEVDLAVKPEDLPRHLATNLTPSSKVPAEQKQQRTAARKPEVASANDAAVDDLDALEARLDGAEKAYAEALQKQGLPDDRDLTDEERGHVVSEADELAAAKAAYDEAVGA</sequence>
<dbReference type="Proteomes" id="UP000183063">
    <property type="component" value="Unassembled WGS sequence"/>
</dbReference>
<name>A0A1H8DDH9_9HYPH</name>
<dbReference type="AlphaFoldDB" id="A0A1H8DDH9"/>
<dbReference type="EMBL" id="FOCV01000002">
    <property type="protein sequence ID" value="SEN05421.1"/>
    <property type="molecule type" value="Genomic_DNA"/>
</dbReference>
<reference evidence="2" key="1">
    <citation type="submission" date="2016-10" db="EMBL/GenBank/DDBJ databases">
        <authorList>
            <person name="de Groot N.N."/>
        </authorList>
    </citation>
    <scope>NUCLEOTIDE SEQUENCE [LARGE SCALE GENOMIC DNA]</scope>
    <source>
        <strain evidence="2">CCBAU85039</strain>
    </source>
</reference>
<dbReference type="RefSeq" id="WP_072371184.1">
    <property type="nucleotide sequence ID" value="NZ_FNXB01000004.1"/>
</dbReference>
<accession>A0A1H8DDH9</accession>